<name>A0A0F7KGY3_9PROT</name>
<dbReference type="PANTHER" id="PTHR20855:SF3">
    <property type="entry name" value="LD03007P"/>
    <property type="match status" value="1"/>
</dbReference>
<gene>
    <name evidence="9" type="ORF">AAW31_10170</name>
    <name evidence="10" type="ORF">BCL69_10739</name>
</gene>
<comment type="similarity">
    <text evidence="2">Belongs to the UPF0073 (Hly-III) family.</text>
</comment>
<dbReference type="OrthoDB" id="9813689at2"/>
<feature type="transmembrane region" description="Helical" evidence="8">
    <location>
        <begin position="110"/>
        <end position="131"/>
    </location>
</feature>
<evidence type="ECO:0000256" key="6">
    <source>
        <dbReference type="ARBA" id="ARBA00023136"/>
    </source>
</evidence>
<feature type="transmembrane region" description="Helical" evidence="8">
    <location>
        <begin position="143"/>
        <end position="161"/>
    </location>
</feature>
<feature type="binding site" evidence="7">
    <location>
        <position position="72"/>
    </location>
    <ligand>
        <name>Zn(2+)</name>
        <dbReference type="ChEBI" id="CHEBI:29105"/>
    </ligand>
</feature>
<feature type="transmembrane region" description="Helical" evidence="8">
    <location>
        <begin position="167"/>
        <end position="186"/>
    </location>
</feature>
<feature type="transmembrane region" description="Helical" evidence="8">
    <location>
        <begin position="21"/>
        <end position="44"/>
    </location>
</feature>
<dbReference type="NCBIfam" id="TIGR01065">
    <property type="entry name" value="hlyIII"/>
    <property type="match status" value="1"/>
</dbReference>
<dbReference type="KEGG" id="nco:AAW31_10170"/>
<dbReference type="AlphaFoldDB" id="A0A0F7KGY3"/>
<dbReference type="PATRIC" id="fig|44574.3.peg.2472"/>
<evidence type="ECO:0000256" key="4">
    <source>
        <dbReference type="ARBA" id="ARBA00022692"/>
    </source>
</evidence>
<organism evidence="9 11">
    <name type="scientific">Nitrosomonas communis</name>
    <dbReference type="NCBI Taxonomy" id="44574"/>
    <lineage>
        <taxon>Bacteria</taxon>
        <taxon>Pseudomonadati</taxon>
        <taxon>Pseudomonadota</taxon>
        <taxon>Betaproteobacteria</taxon>
        <taxon>Nitrosomonadales</taxon>
        <taxon>Nitrosomonadaceae</taxon>
        <taxon>Nitrosomonas</taxon>
    </lineage>
</organism>
<dbReference type="Proteomes" id="UP000034156">
    <property type="component" value="Chromosome"/>
</dbReference>
<dbReference type="GO" id="GO:0140911">
    <property type="term" value="F:pore-forming activity"/>
    <property type="evidence" value="ECO:0007669"/>
    <property type="project" value="InterPro"/>
</dbReference>
<feature type="binding site" evidence="7">
    <location>
        <position position="199"/>
    </location>
    <ligand>
        <name>Zn(2+)</name>
        <dbReference type="ChEBI" id="CHEBI:29105"/>
    </ligand>
</feature>
<proteinExistence type="inferred from homology"/>
<dbReference type="GO" id="GO:0005886">
    <property type="term" value="C:plasma membrane"/>
    <property type="evidence" value="ECO:0007669"/>
    <property type="project" value="UniProtKB-SubCell"/>
</dbReference>
<keyword evidence="6 8" id="KW-0472">Membrane</keyword>
<reference evidence="10 12" key="3">
    <citation type="submission" date="2019-07" db="EMBL/GenBank/DDBJ databases">
        <title>Active sludge and wastewater microbial communities from Klosterneuburg, Austria.</title>
        <authorList>
            <person name="Wagner M."/>
        </authorList>
    </citation>
    <scope>NUCLEOTIDE SEQUENCE [LARGE SCALE GENOMIC DNA]</scope>
    <source>
        <strain evidence="10 12">Nm2</strain>
    </source>
</reference>
<evidence type="ECO:0000313" key="10">
    <source>
        <dbReference type="EMBL" id="TYP78427.1"/>
    </source>
</evidence>
<feature type="binding site" evidence="7">
    <location>
        <position position="195"/>
    </location>
    <ligand>
        <name>Zn(2+)</name>
        <dbReference type="ChEBI" id="CHEBI:29105"/>
    </ligand>
</feature>
<accession>A0A0F7KGY3</accession>
<dbReference type="Pfam" id="PF03006">
    <property type="entry name" value="HlyIII"/>
    <property type="match status" value="1"/>
</dbReference>
<protein>
    <submittedName>
        <fullName evidence="9">Hemolysin D</fullName>
    </submittedName>
    <submittedName>
        <fullName evidence="10">Hemolysin III</fullName>
    </submittedName>
</protein>
<dbReference type="EMBL" id="VNHT01000073">
    <property type="protein sequence ID" value="TYP78427.1"/>
    <property type="molecule type" value="Genomic_DNA"/>
</dbReference>
<evidence type="ECO:0000256" key="3">
    <source>
        <dbReference type="ARBA" id="ARBA00022475"/>
    </source>
</evidence>
<sequence length="219" mass="24277">MKILLAEPEREQSQGEEIANSISHGIGLVSALVATPFLIMHAVQHPDTKFITGASLFMATMVLLYLASTLYHALPRGKAKRVFKIVEHCAIFLLIAGTYTPFTLGVLHGAWGWTLLGIVWSLAAIGVALKVSDKMHNPIISTSLYLLMGWLILIAIYPLYTRIPVSGLLWLVAGGIAYTVGVFFFVTDSRFRYGHFLWHLFVMMGTACHYFAVLWYAAS</sequence>
<keyword evidence="3" id="KW-1003">Cell membrane</keyword>
<keyword evidence="7" id="KW-0479">Metal-binding</keyword>
<keyword evidence="7" id="KW-0862">Zinc</keyword>
<dbReference type="Proteomes" id="UP000324176">
    <property type="component" value="Unassembled WGS sequence"/>
</dbReference>
<dbReference type="InterPro" id="IPR005744">
    <property type="entry name" value="Hy-lIII"/>
</dbReference>
<evidence type="ECO:0000313" key="9">
    <source>
        <dbReference type="EMBL" id="AKH38097.1"/>
    </source>
</evidence>
<evidence type="ECO:0000256" key="7">
    <source>
        <dbReference type="PIRSR" id="PIRSR604254-1"/>
    </source>
</evidence>
<evidence type="ECO:0000313" key="12">
    <source>
        <dbReference type="Proteomes" id="UP000324176"/>
    </source>
</evidence>
<dbReference type="GO" id="GO:0046872">
    <property type="term" value="F:metal ion binding"/>
    <property type="evidence" value="ECO:0007669"/>
    <property type="project" value="UniProtKB-KW"/>
</dbReference>
<dbReference type="EMBL" id="CP011451">
    <property type="protein sequence ID" value="AKH38097.1"/>
    <property type="molecule type" value="Genomic_DNA"/>
</dbReference>
<dbReference type="RefSeq" id="WP_046850161.1">
    <property type="nucleotide sequence ID" value="NZ_CP011451.1"/>
</dbReference>
<keyword evidence="4 8" id="KW-0812">Transmembrane</keyword>
<dbReference type="PANTHER" id="PTHR20855">
    <property type="entry name" value="ADIPOR/PROGESTIN RECEPTOR-RELATED"/>
    <property type="match status" value="1"/>
</dbReference>
<evidence type="ECO:0000256" key="8">
    <source>
        <dbReference type="SAM" id="Phobius"/>
    </source>
</evidence>
<feature type="transmembrane region" description="Helical" evidence="8">
    <location>
        <begin position="85"/>
        <end position="104"/>
    </location>
</feature>
<dbReference type="InterPro" id="IPR004254">
    <property type="entry name" value="AdipoR/HlyIII-related"/>
</dbReference>
<evidence type="ECO:0000256" key="1">
    <source>
        <dbReference type="ARBA" id="ARBA00004651"/>
    </source>
</evidence>
<evidence type="ECO:0000313" key="11">
    <source>
        <dbReference type="Proteomes" id="UP000034156"/>
    </source>
</evidence>
<reference evidence="9 11" key="2">
    <citation type="journal article" date="2016" name="Genome Announc.">
        <title>Genome Sequence of Nitrosomonas communis Strain Nm2, a Mesophilic Ammonia-Oxidizing Bacterium Isolated from Mediterranean Soil.</title>
        <authorList>
            <person name="Kozlowski J.A."/>
            <person name="Kits K.D."/>
            <person name="Stein L.Y."/>
        </authorList>
    </citation>
    <scope>NUCLEOTIDE SEQUENCE [LARGE SCALE GENOMIC DNA]</scope>
    <source>
        <strain evidence="9 11">Nm2</strain>
    </source>
</reference>
<comment type="subcellular location">
    <subcellularLocation>
        <location evidence="1">Cell membrane</location>
        <topology evidence="1">Multi-pass membrane protein</topology>
    </subcellularLocation>
</comment>
<evidence type="ECO:0000256" key="5">
    <source>
        <dbReference type="ARBA" id="ARBA00022989"/>
    </source>
</evidence>
<reference evidence="11" key="1">
    <citation type="submission" date="2015-05" db="EMBL/GenBank/DDBJ databases">
        <title>Draft genome of Nitrosomonas communis strain Nm2.</title>
        <authorList>
            <person name="Kozlowski J.A."/>
            <person name="Kits K.D."/>
            <person name="Stein L.Y."/>
        </authorList>
    </citation>
    <scope>NUCLEOTIDE SEQUENCE [LARGE SCALE GENOMIC DNA]</scope>
    <source>
        <strain evidence="11">Nm2</strain>
    </source>
</reference>
<feature type="transmembrane region" description="Helical" evidence="8">
    <location>
        <begin position="50"/>
        <end position="73"/>
    </location>
</feature>
<keyword evidence="5 8" id="KW-1133">Transmembrane helix</keyword>
<keyword evidence="11" id="KW-1185">Reference proteome</keyword>
<feature type="transmembrane region" description="Helical" evidence="8">
    <location>
        <begin position="198"/>
        <end position="218"/>
    </location>
</feature>
<evidence type="ECO:0000256" key="2">
    <source>
        <dbReference type="ARBA" id="ARBA00008488"/>
    </source>
</evidence>